<dbReference type="AlphaFoldDB" id="A0A6G1HTQ6"/>
<dbReference type="EMBL" id="ML996698">
    <property type="protein sequence ID" value="KAF2399291.1"/>
    <property type="molecule type" value="Genomic_DNA"/>
</dbReference>
<reference evidence="1" key="1">
    <citation type="journal article" date="2020" name="Stud. Mycol.">
        <title>101 Dothideomycetes genomes: a test case for predicting lifestyles and emergence of pathogens.</title>
        <authorList>
            <person name="Haridas S."/>
            <person name="Albert R."/>
            <person name="Binder M."/>
            <person name="Bloem J."/>
            <person name="Labutti K."/>
            <person name="Salamov A."/>
            <person name="Andreopoulos B."/>
            <person name="Baker S."/>
            <person name="Barry K."/>
            <person name="Bills G."/>
            <person name="Bluhm B."/>
            <person name="Cannon C."/>
            <person name="Castanera R."/>
            <person name="Culley D."/>
            <person name="Daum C."/>
            <person name="Ezra D."/>
            <person name="Gonzalez J."/>
            <person name="Henrissat B."/>
            <person name="Kuo A."/>
            <person name="Liang C."/>
            <person name="Lipzen A."/>
            <person name="Lutzoni F."/>
            <person name="Magnuson J."/>
            <person name="Mondo S."/>
            <person name="Nolan M."/>
            <person name="Ohm R."/>
            <person name="Pangilinan J."/>
            <person name="Park H.-J."/>
            <person name="Ramirez L."/>
            <person name="Alfaro M."/>
            <person name="Sun H."/>
            <person name="Tritt A."/>
            <person name="Yoshinaga Y."/>
            <person name="Zwiers L.-H."/>
            <person name="Turgeon B."/>
            <person name="Goodwin S."/>
            <person name="Spatafora J."/>
            <person name="Crous P."/>
            <person name="Grigoriev I."/>
        </authorList>
    </citation>
    <scope>NUCLEOTIDE SEQUENCE</scope>
    <source>
        <strain evidence="1">CBS 262.69</strain>
    </source>
</reference>
<dbReference type="Proteomes" id="UP000799640">
    <property type="component" value="Unassembled WGS sequence"/>
</dbReference>
<evidence type="ECO:0000313" key="1">
    <source>
        <dbReference type="EMBL" id="KAF2399291.1"/>
    </source>
</evidence>
<protein>
    <submittedName>
        <fullName evidence="1">Uncharacterized protein</fullName>
    </submittedName>
</protein>
<gene>
    <name evidence="1" type="ORF">EJ06DRAFT_79439</name>
</gene>
<sequence length="186" mass="21649">MRLYILCNSFYRLFNPHSSAMKNLDKPLPAPILKLPTELLLLIFEEAGRVSDTEKSSIFCRRESYRMEFITHHLEKRDYRKIDGVCERFREVAYVLLYGTICYEVGRNNPVDVFRTSNNPNHPRHRNGSELLHRSLKANPELRKLCKRLVICAGYYELKTALNSMTMSCCPPGTFSLGYGMFTKSR</sequence>
<organism evidence="1 2">
    <name type="scientific">Trichodelitschia bisporula</name>
    <dbReference type="NCBI Taxonomy" id="703511"/>
    <lineage>
        <taxon>Eukaryota</taxon>
        <taxon>Fungi</taxon>
        <taxon>Dikarya</taxon>
        <taxon>Ascomycota</taxon>
        <taxon>Pezizomycotina</taxon>
        <taxon>Dothideomycetes</taxon>
        <taxon>Dothideomycetes incertae sedis</taxon>
        <taxon>Phaeotrichales</taxon>
        <taxon>Phaeotrichaceae</taxon>
        <taxon>Trichodelitschia</taxon>
    </lineage>
</organism>
<name>A0A6G1HTQ6_9PEZI</name>
<evidence type="ECO:0000313" key="2">
    <source>
        <dbReference type="Proteomes" id="UP000799640"/>
    </source>
</evidence>
<keyword evidence="2" id="KW-1185">Reference proteome</keyword>
<proteinExistence type="predicted"/>
<accession>A0A6G1HTQ6</accession>